<organism evidence="2 3">
    <name type="scientific">Gonapodya prolifera (strain JEL478)</name>
    <name type="common">Monoblepharis prolifera</name>
    <dbReference type="NCBI Taxonomy" id="1344416"/>
    <lineage>
        <taxon>Eukaryota</taxon>
        <taxon>Fungi</taxon>
        <taxon>Fungi incertae sedis</taxon>
        <taxon>Chytridiomycota</taxon>
        <taxon>Chytridiomycota incertae sedis</taxon>
        <taxon>Monoblepharidomycetes</taxon>
        <taxon>Monoblepharidales</taxon>
        <taxon>Gonapodyaceae</taxon>
        <taxon>Gonapodya</taxon>
    </lineage>
</organism>
<name>A0A139A350_GONPJ</name>
<sequence length="140" mass="15329">MDSKIFETSDVSIHFKGKRVAGGRQAMVFRPLRLVSEEDEGGAELLALQMEKGVLLPTKERQHQLETKKLDPAPYVDNGVIESSSTGSSTSIKRDRNSTAAVKDVDAVSESPPLKRVKTEVAGKGRSNQFPFVVNLTEDD</sequence>
<keyword evidence="3" id="KW-1185">Reference proteome</keyword>
<dbReference type="AlphaFoldDB" id="A0A139A350"/>
<dbReference type="EMBL" id="KQ965806">
    <property type="protein sequence ID" value="KXS11191.1"/>
    <property type="molecule type" value="Genomic_DNA"/>
</dbReference>
<dbReference type="Proteomes" id="UP000070544">
    <property type="component" value="Unassembled WGS sequence"/>
</dbReference>
<reference evidence="2 3" key="1">
    <citation type="journal article" date="2015" name="Genome Biol. Evol.">
        <title>Phylogenomic analyses indicate that early fungi evolved digesting cell walls of algal ancestors of land plants.</title>
        <authorList>
            <person name="Chang Y."/>
            <person name="Wang S."/>
            <person name="Sekimoto S."/>
            <person name="Aerts A.L."/>
            <person name="Choi C."/>
            <person name="Clum A."/>
            <person name="LaButti K.M."/>
            <person name="Lindquist E.A."/>
            <person name="Yee Ngan C."/>
            <person name="Ohm R.A."/>
            <person name="Salamov A.A."/>
            <person name="Grigoriev I.V."/>
            <person name="Spatafora J.W."/>
            <person name="Berbee M.L."/>
        </authorList>
    </citation>
    <scope>NUCLEOTIDE SEQUENCE [LARGE SCALE GENOMIC DNA]</scope>
    <source>
        <strain evidence="2 3">JEL478</strain>
    </source>
</reference>
<proteinExistence type="predicted"/>
<evidence type="ECO:0000313" key="3">
    <source>
        <dbReference type="Proteomes" id="UP000070544"/>
    </source>
</evidence>
<evidence type="ECO:0000313" key="2">
    <source>
        <dbReference type="EMBL" id="KXS11191.1"/>
    </source>
</evidence>
<feature type="region of interest" description="Disordered" evidence="1">
    <location>
        <begin position="65"/>
        <end position="122"/>
    </location>
</feature>
<gene>
    <name evidence="2" type="ORF">M427DRAFT_47383</name>
</gene>
<accession>A0A139A350</accession>
<protein>
    <submittedName>
        <fullName evidence="2">Uncharacterized protein</fullName>
    </submittedName>
</protein>
<evidence type="ECO:0000256" key="1">
    <source>
        <dbReference type="SAM" id="MobiDB-lite"/>
    </source>
</evidence>